<sequence length="47" mass="5442">MVDRARVKAEEKPPLNTQISMKHVHRFIISVGMTGSFLLLHHSLLFR</sequence>
<dbReference type="Proteomes" id="UP001596022">
    <property type="component" value="Unassembled WGS sequence"/>
</dbReference>
<feature type="transmembrane region" description="Helical" evidence="1">
    <location>
        <begin position="27"/>
        <end position="46"/>
    </location>
</feature>
<keyword evidence="1" id="KW-0812">Transmembrane</keyword>
<evidence type="ECO:0000313" key="2">
    <source>
        <dbReference type="EMBL" id="MFC4619174.1"/>
    </source>
</evidence>
<accession>A0ABV9GPS0</accession>
<comment type="caution">
    <text evidence="2">The sequence shown here is derived from an EMBL/GenBank/DDBJ whole genome shotgun (WGS) entry which is preliminary data.</text>
</comment>
<keyword evidence="3" id="KW-1185">Reference proteome</keyword>
<keyword evidence="1" id="KW-0472">Membrane</keyword>
<gene>
    <name evidence="2" type="ORF">ACFO4N_10655</name>
</gene>
<name>A0ABV9GPS0_9BACL</name>
<proteinExistence type="predicted"/>
<keyword evidence="1" id="KW-1133">Transmembrane helix</keyword>
<organism evidence="2 3">
    <name type="scientific">Camelliibacillus cellulosilyticus</name>
    <dbReference type="NCBI Taxonomy" id="2174486"/>
    <lineage>
        <taxon>Bacteria</taxon>
        <taxon>Bacillati</taxon>
        <taxon>Bacillota</taxon>
        <taxon>Bacilli</taxon>
        <taxon>Bacillales</taxon>
        <taxon>Sporolactobacillaceae</taxon>
        <taxon>Camelliibacillus</taxon>
    </lineage>
</organism>
<protein>
    <submittedName>
        <fullName evidence="2">Uncharacterized protein</fullName>
    </submittedName>
</protein>
<dbReference type="EMBL" id="JBHSFW010000006">
    <property type="protein sequence ID" value="MFC4619174.1"/>
    <property type="molecule type" value="Genomic_DNA"/>
</dbReference>
<evidence type="ECO:0000256" key="1">
    <source>
        <dbReference type="SAM" id="Phobius"/>
    </source>
</evidence>
<reference evidence="3" key="1">
    <citation type="journal article" date="2019" name="Int. J. Syst. Evol. Microbiol.">
        <title>The Global Catalogue of Microorganisms (GCM) 10K type strain sequencing project: providing services to taxonomists for standard genome sequencing and annotation.</title>
        <authorList>
            <consortium name="The Broad Institute Genomics Platform"/>
            <consortium name="The Broad Institute Genome Sequencing Center for Infectious Disease"/>
            <person name="Wu L."/>
            <person name="Ma J."/>
        </authorList>
    </citation>
    <scope>NUCLEOTIDE SEQUENCE [LARGE SCALE GENOMIC DNA]</scope>
    <source>
        <strain evidence="3">CGMCC 1.16306</strain>
    </source>
</reference>
<evidence type="ECO:0000313" key="3">
    <source>
        <dbReference type="Proteomes" id="UP001596022"/>
    </source>
</evidence>
<dbReference type="RefSeq" id="WP_376846272.1">
    <property type="nucleotide sequence ID" value="NZ_JBHSFW010000006.1"/>
</dbReference>